<dbReference type="AlphaFoldDB" id="A0AAJ7BXE4"/>
<dbReference type="PANTHER" id="PTHR21021">
    <property type="entry name" value="GAF/PUTATIVE CYTOSKELETAL PROTEIN"/>
    <property type="match status" value="1"/>
</dbReference>
<dbReference type="GO" id="GO:0005829">
    <property type="term" value="C:cytosol"/>
    <property type="evidence" value="ECO:0007669"/>
    <property type="project" value="TreeGrafter"/>
</dbReference>
<protein>
    <recommendedName>
        <fullName evidence="2">TIP41-like protein</fullName>
    </recommendedName>
</protein>
<organism evidence="4 6">
    <name type="scientific">Cephus cinctus</name>
    <name type="common">Wheat stem sawfly</name>
    <dbReference type="NCBI Taxonomy" id="211228"/>
    <lineage>
        <taxon>Eukaryota</taxon>
        <taxon>Metazoa</taxon>
        <taxon>Ecdysozoa</taxon>
        <taxon>Arthropoda</taxon>
        <taxon>Hexapoda</taxon>
        <taxon>Insecta</taxon>
        <taxon>Pterygota</taxon>
        <taxon>Neoptera</taxon>
        <taxon>Endopterygota</taxon>
        <taxon>Hymenoptera</taxon>
        <taxon>Cephoidea</taxon>
        <taxon>Cephidae</taxon>
        <taxon>Cephus</taxon>
    </lineage>
</organism>
<dbReference type="RefSeq" id="XP_015596112.1">
    <property type="nucleotide sequence ID" value="XM_015740626.2"/>
</dbReference>
<evidence type="ECO:0000313" key="6">
    <source>
        <dbReference type="RefSeq" id="XP_015596113.1"/>
    </source>
</evidence>
<name>A0AAJ7BXE4_CEPCN</name>
<comment type="similarity">
    <text evidence="1">Belongs to the TIP41 family.</text>
</comment>
<dbReference type="GeneID" id="107268148"/>
<dbReference type="Pfam" id="PF04176">
    <property type="entry name" value="TIP41"/>
    <property type="match status" value="1"/>
</dbReference>
<evidence type="ECO:0000256" key="3">
    <source>
        <dbReference type="SAM" id="MobiDB-lite"/>
    </source>
</evidence>
<dbReference type="RefSeq" id="XP_024941226.1">
    <property type="nucleotide sequence ID" value="XM_025085458.1"/>
</dbReference>
<dbReference type="GO" id="GO:0031929">
    <property type="term" value="P:TOR signaling"/>
    <property type="evidence" value="ECO:0007669"/>
    <property type="project" value="TreeGrafter"/>
</dbReference>
<evidence type="ECO:0000256" key="2">
    <source>
        <dbReference type="ARBA" id="ARBA00018951"/>
    </source>
</evidence>
<dbReference type="InterPro" id="IPR051330">
    <property type="entry name" value="Phosphatase_reg/MetRdx"/>
</dbReference>
<dbReference type="InterPro" id="IPR007303">
    <property type="entry name" value="TIP41-like"/>
</dbReference>
<proteinExistence type="inferred from homology"/>
<sequence length="311" mass="35580">MTAIKVQGGIDILRLPVNEKEHIFPPWHVKYTQSHILHSKCSKSENACGDNDADACQFCIYNRTLELPHMPDMVFPNNILTLKHVSGAVLQFNALDALRRVSNGKIQLQLACAEAWKESRAESSEYLEEKVKPFDWTFTTDYMGTMTGFEIRETDERIDVEKLRRKEKIVFYHDLTLFEDELHDNGIAVSSVKIRIMPSSFFVLLRYFLRVDNVMLRVVDTRIYHEFGSDYLLREFTSREAKVQDIHVPPTLFVEPNDIAPHLPVINRFHHKLIIGSKPTQSAKLGLTEKQNVDADPDGNVSSTSASESTT</sequence>
<evidence type="ECO:0000313" key="7">
    <source>
        <dbReference type="RefSeq" id="XP_024941226.1"/>
    </source>
</evidence>
<dbReference type="Proteomes" id="UP000694920">
    <property type="component" value="Unplaced"/>
</dbReference>
<evidence type="ECO:0000256" key="1">
    <source>
        <dbReference type="ARBA" id="ARBA00006658"/>
    </source>
</evidence>
<keyword evidence="4" id="KW-1185">Reference proteome</keyword>
<evidence type="ECO:0000313" key="5">
    <source>
        <dbReference type="RefSeq" id="XP_015596112.1"/>
    </source>
</evidence>
<dbReference type="KEGG" id="ccin:107268148"/>
<evidence type="ECO:0000313" key="4">
    <source>
        <dbReference type="Proteomes" id="UP000694920"/>
    </source>
</evidence>
<gene>
    <name evidence="5 6 7" type="primary">LOC107268148</name>
</gene>
<feature type="region of interest" description="Disordered" evidence="3">
    <location>
        <begin position="285"/>
        <end position="311"/>
    </location>
</feature>
<feature type="compositionally biased region" description="Polar residues" evidence="3">
    <location>
        <begin position="300"/>
        <end position="311"/>
    </location>
</feature>
<accession>A0AAJ7BXE4</accession>
<reference evidence="5 6" key="1">
    <citation type="submission" date="2025-04" db="UniProtKB">
        <authorList>
            <consortium name="RefSeq"/>
        </authorList>
    </citation>
    <scope>IDENTIFICATION</scope>
</reference>
<dbReference type="RefSeq" id="XP_015596113.1">
    <property type="nucleotide sequence ID" value="XM_015740627.1"/>
</dbReference>
<dbReference type="PANTHER" id="PTHR21021:SF16">
    <property type="entry name" value="TIP41-LIKE PROTEIN"/>
    <property type="match status" value="1"/>
</dbReference>